<proteinExistence type="predicted"/>
<sequence>MCEILQANVLLEKFPPTWNEYRNHLKHKKRDLTLQESISHMRTEEANRFKDNEISLSSLSTKANLVESSGSKDRFHQNKGKNFQKNNQHKAFKGHDGKNQKNKQLCYCCGKPGHKAYQCYQRKDQRKENQNPTTQPTPQVNLAEKDEIIAAVVVEANLVENKNDWVLNTGASRHFCSNKALFHELVDAMDDECVFMGNSIIAGVFLKLTF</sequence>
<dbReference type="GO" id="GO:0008270">
    <property type="term" value="F:zinc ion binding"/>
    <property type="evidence" value="ECO:0007669"/>
    <property type="project" value="UniProtKB-KW"/>
</dbReference>
<dbReference type="PROSITE" id="PS50158">
    <property type="entry name" value="ZF_CCHC"/>
    <property type="match status" value="1"/>
</dbReference>
<reference evidence="3" key="1">
    <citation type="submission" date="2020-06" db="EMBL/GenBank/DDBJ databases">
        <authorList>
            <person name="Li T."/>
            <person name="Hu X."/>
            <person name="Zhang T."/>
            <person name="Song X."/>
            <person name="Zhang H."/>
            <person name="Dai N."/>
            <person name="Sheng W."/>
            <person name="Hou X."/>
            <person name="Wei L."/>
        </authorList>
    </citation>
    <scope>NUCLEOTIDE SEQUENCE</scope>
    <source>
        <strain evidence="3">G02</strain>
        <tissue evidence="3">Leaf</tissue>
    </source>
</reference>
<dbReference type="InterPro" id="IPR036875">
    <property type="entry name" value="Znf_CCHC_sf"/>
</dbReference>
<name>A0AAW2JPX4_SESRA</name>
<keyword evidence="1" id="KW-0479">Metal-binding</keyword>
<organism evidence="3">
    <name type="scientific">Sesamum radiatum</name>
    <name type="common">Black benniseed</name>
    <dbReference type="NCBI Taxonomy" id="300843"/>
    <lineage>
        <taxon>Eukaryota</taxon>
        <taxon>Viridiplantae</taxon>
        <taxon>Streptophyta</taxon>
        <taxon>Embryophyta</taxon>
        <taxon>Tracheophyta</taxon>
        <taxon>Spermatophyta</taxon>
        <taxon>Magnoliopsida</taxon>
        <taxon>eudicotyledons</taxon>
        <taxon>Gunneridae</taxon>
        <taxon>Pentapetalae</taxon>
        <taxon>asterids</taxon>
        <taxon>lamiids</taxon>
        <taxon>Lamiales</taxon>
        <taxon>Pedaliaceae</taxon>
        <taxon>Sesamum</taxon>
    </lineage>
</organism>
<dbReference type="PANTHER" id="PTHR47592:SF30">
    <property type="entry name" value="CCHC-TYPE DOMAIN-CONTAINING PROTEIN"/>
    <property type="match status" value="1"/>
</dbReference>
<accession>A0AAW2JPX4</accession>
<dbReference type="SUPFAM" id="SSF57756">
    <property type="entry name" value="Retrovirus zinc finger-like domains"/>
    <property type="match status" value="1"/>
</dbReference>
<dbReference type="GO" id="GO:0003676">
    <property type="term" value="F:nucleic acid binding"/>
    <property type="evidence" value="ECO:0007669"/>
    <property type="project" value="InterPro"/>
</dbReference>
<keyword evidence="1" id="KW-0862">Zinc</keyword>
<comment type="caution">
    <text evidence="3">The sequence shown here is derived from an EMBL/GenBank/DDBJ whole genome shotgun (WGS) entry which is preliminary data.</text>
</comment>
<reference evidence="3" key="2">
    <citation type="journal article" date="2024" name="Plant">
        <title>Genomic evolution and insights into agronomic trait innovations of Sesamum species.</title>
        <authorList>
            <person name="Miao H."/>
            <person name="Wang L."/>
            <person name="Qu L."/>
            <person name="Liu H."/>
            <person name="Sun Y."/>
            <person name="Le M."/>
            <person name="Wang Q."/>
            <person name="Wei S."/>
            <person name="Zheng Y."/>
            <person name="Lin W."/>
            <person name="Duan Y."/>
            <person name="Cao H."/>
            <person name="Xiong S."/>
            <person name="Wang X."/>
            <person name="Wei L."/>
            <person name="Li C."/>
            <person name="Ma Q."/>
            <person name="Ju M."/>
            <person name="Zhao R."/>
            <person name="Li G."/>
            <person name="Mu C."/>
            <person name="Tian Q."/>
            <person name="Mei H."/>
            <person name="Zhang T."/>
            <person name="Gao T."/>
            <person name="Zhang H."/>
        </authorList>
    </citation>
    <scope>NUCLEOTIDE SEQUENCE</scope>
    <source>
        <strain evidence="3">G02</strain>
    </source>
</reference>
<evidence type="ECO:0000256" key="1">
    <source>
        <dbReference type="PROSITE-ProRule" id="PRU00047"/>
    </source>
</evidence>
<evidence type="ECO:0000313" key="3">
    <source>
        <dbReference type="EMBL" id="KAL0296088.1"/>
    </source>
</evidence>
<protein>
    <recommendedName>
        <fullName evidence="2">CCHC-type domain-containing protein</fullName>
    </recommendedName>
</protein>
<dbReference type="AlphaFoldDB" id="A0AAW2JPX4"/>
<dbReference type="EMBL" id="JACGWJ010000032">
    <property type="protein sequence ID" value="KAL0296088.1"/>
    <property type="molecule type" value="Genomic_DNA"/>
</dbReference>
<evidence type="ECO:0000259" key="2">
    <source>
        <dbReference type="PROSITE" id="PS50158"/>
    </source>
</evidence>
<keyword evidence="1" id="KW-0863">Zinc-finger</keyword>
<gene>
    <name evidence="3" type="ORF">Sradi_6660900</name>
</gene>
<dbReference type="PANTHER" id="PTHR47592">
    <property type="entry name" value="PBF68 PROTEIN"/>
    <property type="match status" value="1"/>
</dbReference>
<dbReference type="InterPro" id="IPR001878">
    <property type="entry name" value="Znf_CCHC"/>
</dbReference>
<feature type="domain" description="CCHC-type" evidence="2">
    <location>
        <begin position="106"/>
        <end position="119"/>
    </location>
</feature>